<feature type="compositionally biased region" description="Basic and acidic residues" evidence="1">
    <location>
        <begin position="34"/>
        <end position="48"/>
    </location>
</feature>
<dbReference type="PANTHER" id="PTHR28079:SF1">
    <property type="entry name" value="RNA POLYMERASE I-SPECIFIC TRANSCRIPTION INITIATION FACTOR RRN5"/>
    <property type="match status" value="1"/>
</dbReference>
<accession>A0A1E3QR82</accession>
<dbReference type="GO" id="GO:0000182">
    <property type="term" value="F:rDNA binding"/>
    <property type="evidence" value="ECO:0007669"/>
    <property type="project" value="TreeGrafter"/>
</dbReference>
<gene>
    <name evidence="3" type="ORF">BABINDRAFT_7675</name>
</gene>
<dbReference type="GO" id="GO:0006361">
    <property type="term" value="P:transcription initiation at RNA polymerase I promoter"/>
    <property type="evidence" value="ECO:0007669"/>
    <property type="project" value="TreeGrafter"/>
</dbReference>
<dbReference type="GeneID" id="30150511"/>
<feature type="region of interest" description="Disordered" evidence="1">
    <location>
        <begin position="502"/>
        <end position="522"/>
    </location>
</feature>
<name>A0A1E3QR82_9ASCO</name>
<dbReference type="SMART" id="SM00717">
    <property type="entry name" value="SANT"/>
    <property type="match status" value="1"/>
</dbReference>
<dbReference type="InterPro" id="IPR039601">
    <property type="entry name" value="Rrn5"/>
</dbReference>
<evidence type="ECO:0000313" key="4">
    <source>
        <dbReference type="Proteomes" id="UP000094336"/>
    </source>
</evidence>
<feature type="region of interest" description="Disordered" evidence="1">
    <location>
        <begin position="130"/>
        <end position="153"/>
    </location>
</feature>
<dbReference type="GO" id="GO:0042790">
    <property type="term" value="P:nucleolar large rRNA transcription by RNA polymerase I"/>
    <property type="evidence" value="ECO:0007669"/>
    <property type="project" value="InterPro"/>
</dbReference>
<dbReference type="GO" id="GO:0001181">
    <property type="term" value="F:RNA polymerase I general transcription initiation factor activity"/>
    <property type="evidence" value="ECO:0007669"/>
    <property type="project" value="TreeGrafter"/>
</dbReference>
<dbReference type="InterPro" id="IPR001005">
    <property type="entry name" value="SANT/Myb"/>
</dbReference>
<dbReference type="EMBL" id="KV454430">
    <property type="protein sequence ID" value="ODQ80205.1"/>
    <property type="molecule type" value="Genomic_DNA"/>
</dbReference>
<evidence type="ECO:0000256" key="1">
    <source>
        <dbReference type="SAM" id="MobiDB-lite"/>
    </source>
</evidence>
<dbReference type="PANTHER" id="PTHR28079">
    <property type="entry name" value="RNA POLYMERASE I-SPECIFIC TRANSCRIPTION INITIATION FACTOR RRN5"/>
    <property type="match status" value="1"/>
</dbReference>
<dbReference type="SUPFAM" id="SSF46689">
    <property type="entry name" value="Homeodomain-like"/>
    <property type="match status" value="1"/>
</dbReference>
<dbReference type="AlphaFoldDB" id="A0A1E3QR82"/>
<feature type="compositionally biased region" description="Acidic residues" evidence="1">
    <location>
        <begin position="135"/>
        <end position="146"/>
    </location>
</feature>
<dbReference type="OrthoDB" id="2240312at2759"/>
<feature type="domain" description="Myb-like" evidence="2">
    <location>
        <begin position="152"/>
        <end position="201"/>
    </location>
</feature>
<feature type="region of interest" description="Disordered" evidence="1">
    <location>
        <begin position="19"/>
        <end position="75"/>
    </location>
</feature>
<organism evidence="3 4">
    <name type="scientific">Babjeviella inositovora NRRL Y-12698</name>
    <dbReference type="NCBI Taxonomy" id="984486"/>
    <lineage>
        <taxon>Eukaryota</taxon>
        <taxon>Fungi</taxon>
        <taxon>Dikarya</taxon>
        <taxon>Ascomycota</taxon>
        <taxon>Saccharomycotina</taxon>
        <taxon>Pichiomycetes</taxon>
        <taxon>Serinales incertae sedis</taxon>
        <taxon>Babjeviella</taxon>
    </lineage>
</organism>
<proteinExistence type="predicted"/>
<dbReference type="InterPro" id="IPR009057">
    <property type="entry name" value="Homeodomain-like_sf"/>
</dbReference>
<dbReference type="STRING" id="984486.A0A1E3QR82"/>
<reference evidence="4" key="1">
    <citation type="submission" date="2016-05" db="EMBL/GenBank/DDBJ databases">
        <title>Comparative genomics of biotechnologically important yeasts.</title>
        <authorList>
            <consortium name="DOE Joint Genome Institute"/>
            <person name="Riley R."/>
            <person name="Haridas S."/>
            <person name="Wolfe K.H."/>
            <person name="Lopes M.R."/>
            <person name="Hittinger C.T."/>
            <person name="Goker M."/>
            <person name="Salamov A."/>
            <person name="Wisecaver J."/>
            <person name="Long T.M."/>
            <person name="Aerts A.L."/>
            <person name="Barry K."/>
            <person name="Choi C."/>
            <person name="Clum A."/>
            <person name="Coughlan A.Y."/>
            <person name="Deshpande S."/>
            <person name="Douglass A.P."/>
            <person name="Hanson S.J."/>
            <person name="Klenk H.-P."/>
            <person name="Labutti K."/>
            <person name="Lapidus A."/>
            <person name="Lindquist E."/>
            <person name="Lipzen A."/>
            <person name="Meier-Kolthoff J.P."/>
            <person name="Ohm R.A."/>
            <person name="Otillar R.P."/>
            <person name="Pangilinan J."/>
            <person name="Peng Y."/>
            <person name="Rokas A."/>
            <person name="Rosa C.A."/>
            <person name="Scheuner C."/>
            <person name="Sibirny A.A."/>
            <person name="Slot J.C."/>
            <person name="Stielow J.B."/>
            <person name="Sun H."/>
            <person name="Kurtzman C.P."/>
            <person name="Blackwell M."/>
            <person name="Grigoriev I.V."/>
            <person name="Jeffries T.W."/>
        </authorList>
    </citation>
    <scope>NUCLEOTIDE SEQUENCE [LARGE SCALE GENOMIC DNA]</scope>
    <source>
        <strain evidence="4">NRRL Y-12698</strain>
    </source>
</reference>
<dbReference type="Proteomes" id="UP000094336">
    <property type="component" value="Unassembled WGS sequence"/>
</dbReference>
<evidence type="ECO:0000259" key="2">
    <source>
        <dbReference type="SMART" id="SM00717"/>
    </source>
</evidence>
<evidence type="ECO:0000313" key="3">
    <source>
        <dbReference type="EMBL" id="ODQ80205.1"/>
    </source>
</evidence>
<dbReference type="RefSeq" id="XP_018985533.1">
    <property type="nucleotide sequence ID" value="XM_019132658.1"/>
</dbReference>
<dbReference type="GO" id="GO:0000500">
    <property type="term" value="C:RNA polymerase I upstream activating factor complex"/>
    <property type="evidence" value="ECO:0007669"/>
    <property type="project" value="InterPro"/>
</dbReference>
<protein>
    <recommendedName>
        <fullName evidence="2">Myb-like domain-containing protein</fullName>
    </recommendedName>
</protein>
<dbReference type="CDD" id="cd00167">
    <property type="entry name" value="SANT"/>
    <property type="match status" value="1"/>
</dbReference>
<keyword evidence="4" id="KW-1185">Reference proteome</keyword>
<sequence>MSDSDDFYDDPFYDAIALIESQPTERPSPKRKLKEVLPEPLRSAEAHAEPNALLESLGQNKKQKPNPDHLRKRGFKGNTNYVQLYNKAVKEFFDYSSPSFLFDGNAKPLARSRISVAGDLDYMELLKRDRMSPEEGSEDEDEEGDSDGGGAAGTVWTGSEKETFFNCLGKYSIHRLDQIKLQLPKKTDLEILNYYYLLKNEMNSLKHRSKTFRKLVKIDEMPIAYEMSNHFIDMEESQAYLMDIIERQKNNDDMQRTKSGLLAYIYKDPTAEGATLANVYTQPIGPADLDIDSDATIVSDEEPHKPTNENLDSLINVGMAVQLSQLYSRNTITPISKATPKMNLPVVHSLETLSIHMTKALIHAICVNKITTHWFNRHKKLVHHEKDQDSEESDSEESGRISMYVSRTDVLLALKQMKKRGSWHGNVSKSEYFRLLPLRLGLVLVDYKGSEVPMVNLNKYIGKVKRDSYLNEDSLGEAIAMSQFEKAEGMVVEEKEEDEFFDAREDSFDSSEDDDLSNLQSQSTTLIGSLPTSFSQIIKRPYDYDSDALDEVESFIVDDTDKVIDNKIAEKLFAQETMTLDESDTTSSVRYEHLILTYLSSMNQPRLHSRELAEKYVDSYNFNVIKQAEIIKNQPKKRGRKSKREIEEIQRLAEAAANSSGAASEALADSQDFSEITSDMLLLHQYDFASY</sequence>